<protein>
    <recommendedName>
        <fullName evidence="4">Leucyl/phenylalanyl-tRNA--protein transferase</fullName>
        <ecNumber evidence="4">2.3.2.6</ecNumber>
    </recommendedName>
    <alternativeName>
        <fullName evidence="4">L/F-transferase</fullName>
    </alternativeName>
    <alternativeName>
        <fullName evidence="4">Leucyltransferase</fullName>
    </alternativeName>
    <alternativeName>
        <fullName evidence="4">Phenyalanyltransferase</fullName>
    </alternativeName>
</protein>
<dbReference type="InterPro" id="IPR016181">
    <property type="entry name" value="Acyl_CoA_acyltransferase"/>
</dbReference>
<name>D5BSN7_PUNMI</name>
<gene>
    <name evidence="4" type="primary">aat</name>
    <name evidence="5" type="ordered locus">SAR116_1041</name>
</gene>
<dbReference type="GO" id="GO:0008914">
    <property type="term" value="F:leucyl-tRNA--protein transferase activity"/>
    <property type="evidence" value="ECO:0007669"/>
    <property type="project" value="UniProtKB-UniRule"/>
</dbReference>
<dbReference type="EMBL" id="CP001751">
    <property type="protein sequence ID" value="ADE39284.1"/>
    <property type="molecule type" value="Genomic_DNA"/>
</dbReference>
<dbReference type="PANTHER" id="PTHR30098">
    <property type="entry name" value="LEUCYL/PHENYLALANYL-TRNA--PROTEIN TRANSFERASE"/>
    <property type="match status" value="1"/>
</dbReference>
<dbReference type="AlphaFoldDB" id="D5BSN7"/>
<proteinExistence type="inferred from homology"/>
<dbReference type="Proteomes" id="UP000007460">
    <property type="component" value="Chromosome"/>
</dbReference>
<keyword evidence="2 4" id="KW-0808">Transferase</keyword>
<dbReference type="PANTHER" id="PTHR30098:SF2">
    <property type="entry name" value="LEUCYL_PHENYLALANYL-TRNA--PROTEIN TRANSFERASE"/>
    <property type="match status" value="1"/>
</dbReference>
<evidence type="ECO:0000256" key="2">
    <source>
        <dbReference type="ARBA" id="ARBA00022679"/>
    </source>
</evidence>
<accession>D5BSN7</accession>
<dbReference type="NCBIfam" id="TIGR00667">
    <property type="entry name" value="aat"/>
    <property type="match status" value="1"/>
</dbReference>
<dbReference type="Gene3D" id="3.40.630.70">
    <property type="entry name" value="Leucyl/phenylalanyl-tRNA-protein transferase, C-terminal domain"/>
    <property type="match status" value="1"/>
</dbReference>
<keyword evidence="3 4" id="KW-0012">Acyltransferase</keyword>
<comment type="catalytic activity">
    <reaction evidence="4">
        <text>N-terminal L-lysyl-[protein] + L-leucyl-tRNA(Leu) = N-terminal L-leucyl-L-lysyl-[protein] + tRNA(Leu) + H(+)</text>
        <dbReference type="Rhea" id="RHEA:12340"/>
        <dbReference type="Rhea" id="RHEA-COMP:9613"/>
        <dbReference type="Rhea" id="RHEA-COMP:9622"/>
        <dbReference type="Rhea" id="RHEA-COMP:12670"/>
        <dbReference type="Rhea" id="RHEA-COMP:12671"/>
        <dbReference type="ChEBI" id="CHEBI:15378"/>
        <dbReference type="ChEBI" id="CHEBI:65249"/>
        <dbReference type="ChEBI" id="CHEBI:78442"/>
        <dbReference type="ChEBI" id="CHEBI:78494"/>
        <dbReference type="ChEBI" id="CHEBI:133043"/>
        <dbReference type="EC" id="2.3.2.6"/>
    </reaction>
</comment>
<comment type="catalytic activity">
    <reaction evidence="4">
        <text>L-phenylalanyl-tRNA(Phe) + an N-terminal L-alpha-aminoacyl-[protein] = an N-terminal L-phenylalanyl-L-alpha-aminoacyl-[protein] + tRNA(Phe)</text>
        <dbReference type="Rhea" id="RHEA:43632"/>
        <dbReference type="Rhea" id="RHEA-COMP:9668"/>
        <dbReference type="Rhea" id="RHEA-COMP:9699"/>
        <dbReference type="Rhea" id="RHEA-COMP:10636"/>
        <dbReference type="Rhea" id="RHEA-COMP:10637"/>
        <dbReference type="ChEBI" id="CHEBI:78442"/>
        <dbReference type="ChEBI" id="CHEBI:78531"/>
        <dbReference type="ChEBI" id="CHEBI:78597"/>
        <dbReference type="ChEBI" id="CHEBI:83561"/>
        <dbReference type="EC" id="2.3.2.6"/>
    </reaction>
</comment>
<dbReference type="InterPro" id="IPR004616">
    <property type="entry name" value="Leu/Phe-tRNA_Trfase"/>
</dbReference>
<dbReference type="GO" id="GO:0005737">
    <property type="term" value="C:cytoplasm"/>
    <property type="evidence" value="ECO:0007669"/>
    <property type="project" value="UniProtKB-SubCell"/>
</dbReference>
<dbReference type="GO" id="GO:0030163">
    <property type="term" value="P:protein catabolic process"/>
    <property type="evidence" value="ECO:0007669"/>
    <property type="project" value="UniProtKB-UniRule"/>
</dbReference>
<dbReference type="OrthoDB" id="9790282at2"/>
<comment type="catalytic activity">
    <reaction evidence="4">
        <text>N-terminal L-arginyl-[protein] + L-leucyl-tRNA(Leu) = N-terminal L-leucyl-L-arginyl-[protein] + tRNA(Leu) + H(+)</text>
        <dbReference type="Rhea" id="RHEA:50416"/>
        <dbReference type="Rhea" id="RHEA-COMP:9613"/>
        <dbReference type="Rhea" id="RHEA-COMP:9622"/>
        <dbReference type="Rhea" id="RHEA-COMP:12672"/>
        <dbReference type="Rhea" id="RHEA-COMP:12673"/>
        <dbReference type="ChEBI" id="CHEBI:15378"/>
        <dbReference type="ChEBI" id="CHEBI:64719"/>
        <dbReference type="ChEBI" id="CHEBI:78442"/>
        <dbReference type="ChEBI" id="CHEBI:78494"/>
        <dbReference type="ChEBI" id="CHEBI:133044"/>
        <dbReference type="EC" id="2.3.2.6"/>
    </reaction>
</comment>
<dbReference type="EC" id="2.3.2.6" evidence="4"/>
<dbReference type="KEGG" id="apb:SAR116_1041"/>
<evidence type="ECO:0000313" key="5">
    <source>
        <dbReference type="EMBL" id="ADE39284.1"/>
    </source>
</evidence>
<reference evidence="5 6" key="1">
    <citation type="journal article" date="2010" name="J. Bacteriol.">
        <title>Complete genome sequence of "Candidatus Puniceispirillum marinum" IMCC1322, a representative of the SAR116 clade in the Alphaproteobacteria.</title>
        <authorList>
            <person name="Oh H.M."/>
            <person name="Kwon K.K."/>
            <person name="Kang I."/>
            <person name="Kang S.G."/>
            <person name="Lee J.H."/>
            <person name="Kim S.J."/>
            <person name="Cho J.C."/>
        </authorList>
    </citation>
    <scope>NUCLEOTIDE SEQUENCE [LARGE SCALE GENOMIC DNA]</scope>
    <source>
        <strain evidence="5 6">IMCC1322</strain>
    </source>
</reference>
<evidence type="ECO:0000256" key="4">
    <source>
        <dbReference type="HAMAP-Rule" id="MF_00688"/>
    </source>
</evidence>
<comment type="subcellular location">
    <subcellularLocation>
        <location evidence="4">Cytoplasm</location>
    </subcellularLocation>
</comment>
<dbReference type="Pfam" id="PF03588">
    <property type="entry name" value="Leu_Phe_trans"/>
    <property type="match status" value="1"/>
</dbReference>
<dbReference type="HAMAP" id="MF_00688">
    <property type="entry name" value="Leu_Phe_trans"/>
    <property type="match status" value="1"/>
</dbReference>
<dbReference type="STRING" id="488538.SAR116_1041"/>
<keyword evidence="1 4" id="KW-0963">Cytoplasm</keyword>
<keyword evidence="6" id="KW-1185">Reference proteome</keyword>
<sequence>MSQTYAFAPETLIKAYALGVFPMADAHDSDDIRFYDPEVRALIPLDDAVGTGIHIPRRLRRTVRNTPFNVTIDHDFPAIIKGCAELADDRTDTWINKDIQALYIALHKMGFAHSIEVWDGDRLVGGLYGVALRAAFFGESMFSRATDASKIALVHLMARLKAGGFQLLDAQFTNPHLVQFGITEISRDTFQDKLAQAMASSADLRLGTASDELTIGFLDTLSKPVDS</sequence>
<dbReference type="InterPro" id="IPR042203">
    <property type="entry name" value="Leu/Phe-tRNA_Trfase_C"/>
</dbReference>
<dbReference type="eggNOG" id="COG2360">
    <property type="taxonomic scope" value="Bacteria"/>
</dbReference>
<dbReference type="SUPFAM" id="SSF55729">
    <property type="entry name" value="Acyl-CoA N-acyltransferases (Nat)"/>
    <property type="match status" value="1"/>
</dbReference>
<evidence type="ECO:0000256" key="3">
    <source>
        <dbReference type="ARBA" id="ARBA00023315"/>
    </source>
</evidence>
<dbReference type="FunFam" id="3.40.630.70:FF:000001">
    <property type="entry name" value="Leucyl/phenylalanyl-tRNA--protein transferase"/>
    <property type="match status" value="1"/>
</dbReference>
<comment type="similarity">
    <text evidence="4">Belongs to the L/F-transferase family.</text>
</comment>
<organism evidence="5 6">
    <name type="scientific">Puniceispirillum marinum (strain IMCC1322)</name>
    <dbReference type="NCBI Taxonomy" id="488538"/>
    <lineage>
        <taxon>Bacteria</taxon>
        <taxon>Pseudomonadati</taxon>
        <taxon>Pseudomonadota</taxon>
        <taxon>Alphaproteobacteria</taxon>
        <taxon>Candidatus Puniceispirillales</taxon>
        <taxon>Candidatus Puniceispirillaceae</taxon>
        <taxon>Candidatus Puniceispirillum</taxon>
    </lineage>
</organism>
<evidence type="ECO:0000256" key="1">
    <source>
        <dbReference type="ARBA" id="ARBA00022490"/>
    </source>
</evidence>
<comment type="function">
    <text evidence="4">Functions in the N-end rule pathway of protein degradation where it conjugates Leu, Phe and, less efficiently, Met from aminoacyl-tRNAs to the N-termini of proteins containing an N-terminal arginine or lysine.</text>
</comment>
<dbReference type="HOGENOM" id="CLU_075045_1_1_5"/>
<dbReference type="RefSeq" id="WP_013045913.1">
    <property type="nucleotide sequence ID" value="NC_014010.1"/>
</dbReference>
<evidence type="ECO:0000313" key="6">
    <source>
        <dbReference type="Proteomes" id="UP000007460"/>
    </source>
</evidence>